<organism evidence="1 2">
    <name type="scientific">Anaerotruncus massiliensis</name>
    <name type="common">ex Liu et al. 2021</name>
    <dbReference type="NCBI Taxonomy" id="2321404"/>
    <lineage>
        <taxon>Bacteria</taxon>
        <taxon>Bacillati</taxon>
        <taxon>Bacillota</taxon>
        <taxon>Clostridia</taxon>
        <taxon>Eubacteriales</taxon>
        <taxon>Oscillospiraceae</taxon>
        <taxon>Anaerotruncus</taxon>
    </lineage>
</organism>
<gene>
    <name evidence="1" type="ORF">D4A47_05115</name>
</gene>
<sequence>MMEENPYAGILEVVRTDADARSASPWVIGTVAATAPLTVMLGGIPLSGADLLVNPQLLPHEETAALSELKGSLEGSPAVSVTNGSLGGKALLGGVLVPGDRVAMLASADGQQYVVICKVVSA</sequence>
<accession>A0A498CP38</accession>
<protein>
    <submittedName>
        <fullName evidence="1">DUF2577 domain-containing protein</fullName>
    </submittedName>
</protein>
<reference evidence="1 2" key="1">
    <citation type="submission" date="2018-10" db="EMBL/GenBank/DDBJ databases">
        <title>Anaerotruncus faecis sp. nov., isolated from human feces.</title>
        <authorList>
            <person name="Wang Y.-J."/>
        </authorList>
    </citation>
    <scope>NUCLEOTIDE SEQUENCE [LARGE SCALE GENOMIC DNA]</scope>
    <source>
        <strain evidence="1 2">22A2-44</strain>
    </source>
</reference>
<comment type="caution">
    <text evidence="1">The sequence shown here is derived from an EMBL/GenBank/DDBJ whole genome shotgun (WGS) entry which is preliminary data.</text>
</comment>
<keyword evidence="2" id="KW-1185">Reference proteome</keyword>
<dbReference type="InterPro" id="IPR022555">
    <property type="entry name" value="DUF2577"/>
</dbReference>
<dbReference type="Proteomes" id="UP000276301">
    <property type="component" value="Unassembled WGS sequence"/>
</dbReference>
<name>A0A498CP38_9FIRM</name>
<proteinExistence type="predicted"/>
<dbReference type="AlphaFoldDB" id="A0A498CP38"/>
<dbReference type="EMBL" id="RCHT01000005">
    <property type="protein sequence ID" value="RLL12786.1"/>
    <property type="molecule type" value="Genomic_DNA"/>
</dbReference>
<evidence type="ECO:0000313" key="1">
    <source>
        <dbReference type="EMBL" id="RLL12786.1"/>
    </source>
</evidence>
<dbReference type="Pfam" id="PF10844">
    <property type="entry name" value="DUF2577"/>
    <property type="match status" value="1"/>
</dbReference>
<evidence type="ECO:0000313" key="2">
    <source>
        <dbReference type="Proteomes" id="UP000276301"/>
    </source>
</evidence>